<protein>
    <recommendedName>
        <fullName evidence="1">non-specific serine/threonine protein kinase</fullName>
        <ecNumber evidence="1">2.7.11.1</ecNumber>
    </recommendedName>
</protein>
<dbReference type="RefSeq" id="WP_160822172.1">
    <property type="nucleotide sequence ID" value="NZ_JBHSXS010000039.1"/>
</dbReference>
<feature type="region of interest" description="Disordered" evidence="7">
    <location>
        <begin position="325"/>
        <end position="352"/>
    </location>
</feature>
<dbReference type="Gene3D" id="1.10.510.10">
    <property type="entry name" value="Transferase(Phosphotransferase) domain 1"/>
    <property type="match status" value="1"/>
</dbReference>
<dbReference type="Proteomes" id="UP001596380">
    <property type="component" value="Unassembled WGS sequence"/>
</dbReference>
<evidence type="ECO:0000256" key="1">
    <source>
        <dbReference type="ARBA" id="ARBA00012513"/>
    </source>
</evidence>
<sequence length="465" mass="50986">MQDGTAAEVMSMRSVKAGQTLGGRFELVRKLGEGGIGQVWFARERRLERDVAVKVLLDLDGRGDDEERWKRGELLKRFAVEARAVAGLDHPGIPAVYDWSGGRPETEEPPYLAMQYIRGKDLGRVLAEETGGRLTVLEAASLGAQLSSILAVLHGTGSGVFHRDLKPANIMVSEAGRVSAIDFGSALIVAPHRTRVTTRSRRAPTTSGYTAPEIIQGRMGPVASSDLYALGCVIYRVLGGPVFGSEEEGEQSSRVLDIAHVTEMPQPLRERNPDVPEELDRLVLQLLEKEPSSRPADAREAFARLRPFLPQALPEGVEQATPYDLTLPFRDPCRPPDRATHGGQRDPAMPPRTVTAARVDPTSFIEDLRRVSDLAGNGRREEAGDLLQRVVSAVESAQGPAGTDVRRALARGVRIFIELGDEERAKKLWKELIGRTRDNGVDADDKFIREARNALRDYGARRSGE</sequence>
<evidence type="ECO:0000256" key="7">
    <source>
        <dbReference type="SAM" id="MobiDB-lite"/>
    </source>
</evidence>
<dbReference type="Pfam" id="PF00069">
    <property type="entry name" value="Pkinase"/>
    <property type="match status" value="1"/>
</dbReference>
<evidence type="ECO:0000256" key="4">
    <source>
        <dbReference type="ARBA" id="ARBA00022741"/>
    </source>
</evidence>
<organism evidence="9 10">
    <name type="scientific">Actinomadura yumaensis</name>
    <dbReference type="NCBI Taxonomy" id="111807"/>
    <lineage>
        <taxon>Bacteria</taxon>
        <taxon>Bacillati</taxon>
        <taxon>Actinomycetota</taxon>
        <taxon>Actinomycetes</taxon>
        <taxon>Streptosporangiales</taxon>
        <taxon>Thermomonosporaceae</taxon>
        <taxon>Actinomadura</taxon>
    </lineage>
</organism>
<dbReference type="GO" id="GO:0004674">
    <property type="term" value="F:protein serine/threonine kinase activity"/>
    <property type="evidence" value="ECO:0007669"/>
    <property type="project" value="UniProtKB-EC"/>
</dbReference>
<dbReference type="Gene3D" id="3.30.200.20">
    <property type="entry name" value="Phosphorylase Kinase, domain 1"/>
    <property type="match status" value="1"/>
</dbReference>
<dbReference type="SUPFAM" id="SSF56112">
    <property type="entry name" value="Protein kinase-like (PK-like)"/>
    <property type="match status" value="1"/>
</dbReference>
<dbReference type="PANTHER" id="PTHR43289">
    <property type="entry name" value="MITOGEN-ACTIVATED PROTEIN KINASE KINASE KINASE 20-RELATED"/>
    <property type="match status" value="1"/>
</dbReference>
<dbReference type="InterPro" id="IPR000719">
    <property type="entry name" value="Prot_kinase_dom"/>
</dbReference>
<evidence type="ECO:0000256" key="3">
    <source>
        <dbReference type="ARBA" id="ARBA00022679"/>
    </source>
</evidence>
<evidence type="ECO:0000313" key="9">
    <source>
        <dbReference type="EMBL" id="MFC6885580.1"/>
    </source>
</evidence>
<name>A0ABW2CX11_9ACTN</name>
<keyword evidence="6" id="KW-0067">ATP-binding</keyword>
<evidence type="ECO:0000259" key="8">
    <source>
        <dbReference type="PROSITE" id="PS50011"/>
    </source>
</evidence>
<reference evidence="10" key="1">
    <citation type="journal article" date="2019" name="Int. J. Syst. Evol. Microbiol.">
        <title>The Global Catalogue of Microorganisms (GCM) 10K type strain sequencing project: providing services to taxonomists for standard genome sequencing and annotation.</title>
        <authorList>
            <consortium name="The Broad Institute Genomics Platform"/>
            <consortium name="The Broad Institute Genome Sequencing Center for Infectious Disease"/>
            <person name="Wu L."/>
            <person name="Ma J."/>
        </authorList>
    </citation>
    <scope>NUCLEOTIDE SEQUENCE [LARGE SCALE GENOMIC DNA]</scope>
    <source>
        <strain evidence="10">JCM 3369</strain>
    </source>
</reference>
<keyword evidence="2" id="KW-0723">Serine/threonine-protein kinase</keyword>
<dbReference type="PROSITE" id="PS00108">
    <property type="entry name" value="PROTEIN_KINASE_ST"/>
    <property type="match status" value="1"/>
</dbReference>
<dbReference type="EMBL" id="JBHSXS010000039">
    <property type="protein sequence ID" value="MFC6885580.1"/>
    <property type="molecule type" value="Genomic_DNA"/>
</dbReference>
<dbReference type="InterPro" id="IPR011009">
    <property type="entry name" value="Kinase-like_dom_sf"/>
</dbReference>
<feature type="domain" description="Protein kinase" evidence="8">
    <location>
        <begin position="25"/>
        <end position="309"/>
    </location>
</feature>
<proteinExistence type="predicted"/>
<keyword evidence="4" id="KW-0547">Nucleotide-binding</keyword>
<evidence type="ECO:0000313" key="10">
    <source>
        <dbReference type="Proteomes" id="UP001596380"/>
    </source>
</evidence>
<evidence type="ECO:0000256" key="5">
    <source>
        <dbReference type="ARBA" id="ARBA00022777"/>
    </source>
</evidence>
<dbReference type="PANTHER" id="PTHR43289:SF6">
    <property type="entry name" value="SERINE_THREONINE-PROTEIN KINASE NEKL-3"/>
    <property type="match status" value="1"/>
</dbReference>
<dbReference type="SMART" id="SM00220">
    <property type="entry name" value="S_TKc"/>
    <property type="match status" value="1"/>
</dbReference>
<keyword evidence="5 9" id="KW-0418">Kinase</keyword>
<dbReference type="InterPro" id="IPR008271">
    <property type="entry name" value="Ser/Thr_kinase_AS"/>
</dbReference>
<evidence type="ECO:0000256" key="6">
    <source>
        <dbReference type="ARBA" id="ARBA00022840"/>
    </source>
</evidence>
<gene>
    <name evidence="9" type="ORF">ACFQKB_37880</name>
</gene>
<comment type="caution">
    <text evidence="9">The sequence shown here is derived from an EMBL/GenBank/DDBJ whole genome shotgun (WGS) entry which is preliminary data.</text>
</comment>
<keyword evidence="3 9" id="KW-0808">Transferase</keyword>
<keyword evidence="10" id="KW-1185">Reference proteome</keyword>
<dbReference type="EC" id="2.7.11.1" evidence="1"/>
<dbReference type="PROSITE" id="PS50011">
    <property type="entry name" value="PROTEIN_KINASE_DOM"/>
    <property type="match status" value="1"/>
</dbReference>
<feature type="compositionally biased region" description="Basic and acidic residues" evidence="7">
    <location>
        <begin position="331"/>
        <end position="344"/>
    </location>
</feature>
<accession>A0ABW2CX11</accession>
<dbReference type="CDD" id="cd14014">
    <property type="entry name" value="STKc_PknB_like"/>
    <property type="match status" value="1"/>
</dbReference>
<evidence type="ECO:0000256" key="2">
    <source>
        <dbReference type="ARBA" id="ARBA00022527"/>
    </source>
</evidence>